<name>A0A438FPQ6_VITVI</name>
<evidence type="ECO:0000259" key="1">
    <source>
        <dbReference type="PROSITE" id="PS51277"/>
    </source>
</evidence>
<feature type="domain" description="BURP" evidence="1">
    <location>
        <begin position="129"/>
        <end position="333"/>
    </location>
</feature>
<organism evidence="2 3">
    <name type="scientific">Vitis vinifera</name>
    <name type="common">Grape</name>
    <dbReference type="NCBI Taxonomy" id="29760"/>
    <lineage>
        <taxon>Eukaryota</taxon>
        <taxon>Viridiplantae</taxon>
        <taxon>Streptophyta</taxon>
        <taxon>Embryophyta</taxon>
        <taxon>Tracheophyta</taxon>
        <taxon>Spermatophyta</taxon>
        <taxon>Magnoliopsida</taxon>
        <taxon>eudicotyledons</taxon>
        <taxon>Gunneridae</taxon>
        <taxon>Pentapetalae</taxon>
        <taxon>rosids</taxon>
        <taxon>Vitales</taxon>
        <taxon>Vitaceae</taxon>
        <taxon>Viteae</taxon>
        <taxon>Vitis</taxon>
    </lineage>
</organism>
<dbReference type="PANTHER" id="PTHR31236">
    <property type="entry name" value="BURP DOMAIN PROTEIN USPL1-LIKE"/>
    <property type="match status" value="1"/>
</dbReference>
<dbReference type="Pfam" id="PF03181">
    <property type="entry name" value="BURP"/>
    <property type="match status" value="1"/>
</dbReference>
<dbReference type="PROSITE" id="PS51277">
    <property type="entry name" value="BURP"/>
    <property type="match status" value="1"/>
</dbReference>
<evidence type="ECO:0000313" key="2">
    <source>
        <dbReference type="EMBL" id="RVW61938.1"/>
    </source>
</evidence>
<gene>
    <name evidence="2" type="primary">RD22_3</name>
    <name evidence="2" type="ORF">CK203_064599</name>
</gene>
<accession>A0A438FPQ6</accession>
<dbReference type="AlphaFoldDB" id="A0A438FPQ6"/>
<dbReference type="SMART" id="SM01045">
    <property type="entry name" value="BURP"/>
    <property type="match status" value="1"/>
</dbReference>
<reference evidence="2 3" key="1">
    <citation type="journal article" date="2018" name="PLoS Genet.">
        <title>Population sequencing reveals clonal diversity and ancestral inbreeding in the grapevine cultivar Chardonnay.</title>
        <authorList>
            <person name="Roach M.J."/>
            <person name="Johnson D.L."/>
            <person name="Bohlmann J."/>
            <person name="van Vuuren H.J."/>
            <person name="Jones S.J."/>
            <person name="Pretorius I.S."/>
            <person name="Schmidt S.A."/>
            <person name="Borneman A.R."/>
        </authorList>
    </citation>
    <scope>NUCLEOTIDE SEQUENCE [LARGE SCALE GENOMIC DNA]</scope>
    <source>
        <strain evidence="3">cv. Chardonnay</strain>
        <tissue evidence="2">Leaf</tissue>
    </source>
</reference>
<dbReference type="PANTHER" id="PTHR31236:SF2">
    <property type="entry name" value="BURP DOMAIN PROTEIN RD22"/>
    <property type="match status" value="1"/>
</dbReference>
<dbReference type="InterPro" id="IPR044816">
    <property type="entry name" value="BURP"/>
</dbReference>
<evidence type="ECO:0000313" key="3">
    <source>
        <dbReference type="Proteomes" id="UP000288805"/>
    </source>
</evidence>
<dbReference type="InterPro" id="IPR004873">
    <property type="entry name" value="BURP_dom"/>
</dbReference>
<dbReference type="Proteomes" id="UP000288805">
    <property type="component" value="Unassembled WGS sequence"/>
</dbReference>
<proteinExistence type="predicted"/>
<dbReference type="EMBL" id="QGNW01000796">
    <property type="protein sequence ID" value="RVW61938.1"/>
    <property type="molecule type" value="Genomic_DNA"/>
</dbReference>
<sequence>MRRWCAFRAALVRLPCGAGAPSMRRWCTVLAALVRRGGSISGAIKLLVVVSNASLLSEVYWKLALPYTPMPKAVRDLLQLNSMEGGSSINVTKVVLNAIPTDVFIKYQNPSAVDTPTEDQPQDTSRKGYFLEKDLHSTTKMKMHFRKTTNEATFLPRQVANSILFSSDKFPEILNRFSLKQDSEEAEIMKKTIQDCEQPALEGDSRFCATSLESLIDFSISKLGKNIELISNGVEMGSQEYELGVGVKVVADKSVVCHKQKYPYAVFYCRAIHKTRVYTLPFVGTEDGTKAEVVASCHIDTSAWNPKHVTFQVLKVKPGTVPVCHFLPRDDLI</sequence>
<comment type="caution">
    <text evidence="2">The sequence shown here is derived from an EMBL/GenBank/DDBJ whole genome shotgun (WGS) entry which is preliminary data.</text>
</comment>
<protein>
    <submittedName>
        <fullName evidence="2">BURP domain protein RD22</fullName>
    </submittedName>
</protein>